<proteinExistence type="predicted"/>
<name>A0A0B7AXR2_9EUPU</name>
<dbReference type="EMBL" id="HACG01037835">
    <property type="protein sequence ID" value="CEK84700.1"/>
    <property type="molecule type" value="Transcribed_RNA"/>
</dbReference>
<protein>
    <submittedName>
        <fullName evidence="2">Uncharacterized protein</fullName>
    </submittedName>
</protein>
<gene>
    <name evidence="2" type="primary">ORF144052</name>
    <name evidence="1" type="synonym">ORF144032</name>
</gene>
<reference evidence="2" key="1">
    <citation type="submission" date="2014-12" db="EMBL/GenBank/DDBJ databases">
        <title>Insight into the proteome of Arion vulgaris.</title>
        <authorList>
            <person name="Aradska J."/>
            <person name="Bulat T."/>
            <person name="Smidak R."/>
            <person name="Sarate P."/>
            <person name="Gangsoo J."/>
            <person name="Sialana F."/>
            <person name="Bilban M."/>
            <person name="Lubec G."/>
        </authorList>
    </citation>
    <scope>NUCLEOTIDE SEQUENCE</scope>
    <source>
        <tissue evidence="2">Skin</tissue>
    </source>
</reference>
<evidence type="ECO:0000313" key="1">
    <source>
        <dbReference type="EMBL" id="CEK84697.1"/>
    </source>
</evidence>
<feature type="non-terminal residue" evidence="2">
    <location>
        <position position="97"/>
    </location>
</feature>
<dbReference type="EMBL" id="HACG01037832">
    <property type="protein sequence ID" value="CEK84697.1"/>
    <property type="molecule type" value="Transcribed_RNA"/>
</dbReference>
<evidence type="ECO:0000313" key="2">
    <source>
        <dbReference type="EMBL" id="CEK84700.1"/>
    </source>
</evidence>
<sequence length="97" mass="11309">MWQTMLSHAQQVYTFSSMHTQLAWHTTHTFTTYSCPFIQAVISHTPLSLFYQSNTETTITYKSGYKFLRTLLSRCPTTMLSHCKYYSYTQTLLSSCP</sequence>
<organism evidence="2">
    <name type="scientific">Arion vulgaris</name>
    <dbReference type="NCBI Taxonomy" id="1028688"/>
    <lineage>
        <taxon>Eukaryota</taxon>
        <taxon>Metazoa</taxon>
        <taxon>Spiralia</taxon>
        <taxon>Lophotrochozoa</taxon>
        <taxon>Mollusca</taxon>
        <taxon>Gastropoda</taxon>
        <taxon>Heterobranchia</taxon>
        <taxon>Euthyneura</taxon>
        <taxon>Panpulmonata</taxon>
        <taxon>Eupulmonata</taxon>
        <taxon>Stylommatophora</taxon>
        <taxon>Helicina</taxon>
        <taxon>Arionoidea</taxon>
        <taxon>Arionidae</taxon>
        <taxon>Arion</taxon>
    </lineage>
</organism>
<dbReference type="AlphaFoldDB" id="A0A0B7AXR2"/>
<accession>A0A0B7AXR2</accession>